<dbReference type="CDD" id="cd04216">
    <property type="entry name" value="Phytocyanin"/>
    <property type="match status" value="1"/>
</dbReference>
<gene>
    <name evidence="3" type="ORF">SDJN03_03267</name>
</gene>
<accession>A0AAV6P2V1</accession>
<comment type="caution">
    <text evidence="3">The sequence shown here is derived from an EMBL/GenBank/DDBJ whole genome shotgun (WGS) entry which is preliminary data.</text>
</comment>
<organism evidence="3 4">
    <name type="scientific">Cucurbita argyrosperma subsp. sororia</name>
    <dbReference type="NCBI Taxonomy" id="37648"/>
    <lineage>
        <taxon>Eukaryota</taxon>
        <taxon>Viridiplantae</taxon>
        <taxon>Streptophyta</taxon>
        <taxon>Embryophyta</taxon>
        <taxon>Tracheophyta</taxon>
        <taxon>Spermatophyta</taxon>
        <taxon>Magnoliopsida</taxon>
        <taxon>eudicotyledons</taxon>
        <taxon>Gunneridae</taxon>
        <taxon>Pentapetalae</taxon>
        <taxon>rosids</taxon>
        <taxon>fabids</taxon>
        <taxon>Cucurbitales</taxon>
        <taxon>Cucurbitaceae</taxon>
        <taxon>Cucurbiteae</taxon>
        <taxon>Cucurbita</taxon>
    </lineage>
</organism>
<evidence type="ECO:0000256" key="1">
    <source>
        <dbReference type="SAM" id="MobiDB-lite"/>
    </source>
</evidence>
<evidence type="ECO:0000259" key="2">
    <source>
        <dbReference type="PROSITE" id="PS51485"/>
    </source>
</evidence>
<feature type="non-terminal residue" evidence="3">
    <location>
        <position position="1"/>
    </location>
</feature>
<evidence type="ECO:0000313" key="3">
    <source>
        <dbReference type="EMBL" id="KAG6605950.1"/>
    </source>
</evidence>
<dbReference type="GO" id="GO:0009055">
    <property type="term" value="F:electron transfer activity"/>
    <property type="evidence" value="ECO:0007669"/>
    <property type="project" value="InterPro"/>
</dbReference>
<dbReference type="InterPro" id="IPR003245">
    <property type="entry name" value="Phytocyanin_dom"/>
</dbReference>
<dbReference type="PANTHER" id="PTHR35312:SF1">
    <property type="entry name" value="OS07G0641800 PROTEIN"/>
    <property type="match status" value="1"/>
</dbReference>
<dbReference type="Proteomes" id="UP000685013">
    <property type="component" value="Chromosome 2"/>
</dbReference>
<proteinExistence type="predicted"/>
<protein>
    <recommendedName>
        <fullName evidence="2">Phytocyanin domain-containing protein</fullName>
    </recommendedName>
</protein>
<feature type="compositionally biased region" description="Basic and acidic residues" evidence="1">
    <location>
        <begin position="196"/>
        <end position="210"/>
    </location>
</feature>
<sequence length="363" mass="41065">MEQRKYRADLLPSPFLLVLIFLSVSGRSLVNAYQNYTVGDSLGWFDELEKPAVDYQNWTVGKTFSLGDFLIFNTDNNHSVVQTYNFTTYNLCDYDDASEDDTTEWSAADPSATTPHAVTVAVPLVKEGANYFFSGHYDGEQCQNGQHFKINVTHGQGLPKSLGDSSDEAPAPVVPDSGDRTESAPDTIVPSSFDNPRNDVADNDSDKKESSGSISLVSLHFKFNEFFFLLVGIKSSFRRRIDPRTIMDEFEFRRLLQLFPVVRSPDFHAESDLTRQSTFKQSKSEVSEWQEAWNEDGEKSKDQPPDLHGEFWMKLKLAVEQKVGKVEAERFCNSFQQIHNKLVNEELSLDAARSFLESFSSPE</sequence>
<evidence type="ECO:0000313" key="4">
    <source>
        <dbReference type="Proteomes" id="UP000685013"/>
    </source>
</evidence>
<dbReference type="EMBL" id="JAGKQH010000002">
    <property type="protein sequence ID" value="KAG6605950.1"/>
    <property type="molecule type" value="Genomic_DNA"/>
</dbReference>
<reference evidence="3 4" key="1">
    <citation type="journal article" date="2021" name="Hortic Res">
        <title>The domestication of Cucurbita argyrosperma as revealed by the genome of its wild relative.</title>
        <authorList>
            <person name="Barrera-Redondo J."/>
            <person name="Sanchez-de la Vega G."/>
            <person name="Aguirre-Liguori J.A."/>
            <person name="Castellanos-Morales G."/>
            <person name="Gutierrez-Guerrero Y.T."/>
            <person name="Aguirre-Dugua X."/>
            <person name="Aguirre-Planter E."/>
            <person name="Tenaillon M.I."/>
            <person name="Lira-Saade R."/>
            <person name="Eguiarte L.E."/>
        </authorList>
    </citation>
    <scope>NUCLEOTIDE SEQUENCE [LARGE SCALE GENOMIC DNA]</scope>
    <source>
        <strain evidence="3">JBR-2021</strain>
    </source>
</reference>
<dbReference type="FunFam" id="2.60.40.420:FF:000048">
    <property type="entry name" value="Early nodulin-like protein 18"/>
    <property type="match status" value="1"/>
</dbReference>
<dbReference type="Pfam" id="PF02298">
    <property type="entry name" value="Cu_bind_like"/>
    <property type="match status" value="1"/>
</dbReference>
<dbReference type="PROSITE" id="PS51485">
    <property type="entry name" value="PHYTOCYANIN"/>
    <property type="match status" value="1"/>
</dbReference>
<name>A0AAV6P2V1_9ROSI</name>
<feature type="domain" description="Phytocyanin" evidence="2">
    <location>
        <begin position="34"/>
        <end position="154"/>
    </location>
</feature>
<dbReference type="PANTHER" id="PTHR35312">
    <property type="entry name" value="OS07G0641800 PROTEIN"/>
    <property type="match status" value="1"/>
</dbReference>
<dbReference type="AlphaFoldDB" id="A0AAV6P2V1"/>
<keyword evidence="4" id="KW-1185">Reference proteome</keyword>
<feature type="region of interest" description="Disordered" evidence="1">
    <location>
        <begin position="159"/>
        <end position="211"/>
    </location>
</feature>